<keyword evidence="8" id="KW-1185">Reference proteome</keyword>
<dbReference type="InterPro" id="IPR050109">
    <property type="entry name" value="HTH-type_TetR-like_transc_reg"/>
</dbReference>
<dbReference type="SUPFAM" id="SSF46689">
    <property type="entry name" value="Homeodomain-like"/>
    <property type="match status" value="1"/>
</dbReference>
<proteinExistence type="predicted"/>
<dbReference type="Gene3D" id="1.10.357.10">
    <property type="entry name" value="Tetracycline Repressor, domain 2"/>
    <property type="match status" value="1"/>
</dbReference>
<keyword evidence="2 4" id="KW-0238">DNA-binding</keyword>
<feature type="domain" description="HTH tetR-type" evidence="6">
    <location>
        <begin position="31"/>
        <end position="90"/>
    </location>
</feature>
<dbReference type="Pfam" id="PF00440">
    <property type="entry name" value="TetR_N"/>
    <property type="match status" value="1"/>
</dbReference>
<evidence type="ECO:0000259" key="6">
    <source>
        <dbReference type="PROSITE" id="PS50977"/>
    </source>
</evidence>
<keyword evidence="1" id="KW-0805">Transcription regulation</keyword>
<gene>
    <name evidence="7" type="ORF">HCR76_00140</name>
</gene>
<dbReference type="PROSITE" id="PS50977">
    <property type="entry name" value="HTH_TETR_2"/>
    <property type="match status" value="1"/>
</dbReference>
<evidence type="ECO:0000256" key="5">
    <source>
        <dbReference type="SAM" id="MobiDB-lite"/>
    </source>
</evidence>
<evidence type="ECO:0000256" key="2">
    <source>
        <dbReference type="ARBA" id="ARBA00023125"/>
    </source>
</evidence>
<protein>
    <submittedName>
        <fullName evidence="7">TetR/AcrR family transcriptional regulator</fullName>
    </submittedName>
</protein>
<keyword evidence="3" id="KW-0804">Transcription</keyword>
<organism evidence="7 8">
    <name type="scientific">Paramicrobacterium chengjingii</name>
    <dbReference type="NCBI Taxonomy" id="2769067"/>
    <lineage>
        <taxon>Bacteria</taxon>
        <taxon>Bacillati</taxon>
        <taxon>Actinomycetota</taxon>
        <taxon>Actinomycetes</taxon>
        <taxon>Micrococcales</taxon>
        <taxon>Microbacteriaceae</taxon>
        <taxon>Paramicrobacterium</taxon>
    </lineage>
</organism>
<dbReference type="RefSeq" id="WP_166986127.1">
    <property type="nucleotide sequence ID" value="NZ_CP061169.1"/>
</dbReference>
<evidence type="ECO:0000256" key="3">
    <source>
        <dbReference type="ARBA" id="ARBA00023163"/>
    </source>
</evidence>
<dbReference type="PANTHER" id="PTHR30055">
    <property type="entry name" value="HTH-TYPE TRANSCRIPTIONAL REGULATOR RUTR"/>
    <property type="match status" value="1"/>
</dbReference>
<evidence type="ECO:0000256" key="4">
    <source>
        <dbReference type="PROSITE-ProRule" id="PRU00335"/>
    </source>
</evidence>
<feature type="DNA-binding region" description="H-T-H motif" evidence="4">
    <location>
        <begin position="53"/>
        <end position="72"/>
    </location>
</feature>
<dbReference type="PANTHER" id="PTHR30055:SF234">
    <property type="entry name" value="HTH-TYPE TRANSCRIPTIONAL REGULATOR BETI"/>
    <property type="match status" value="1"/>
</dbReference>
<evidence type="ECO:0000313" key="8">
    <source>
        <dbReference type="Proteomes" id="UP000662814"/>
    </source>
</evidence>
<evidence type="ECO:0000313" key="7">
    <source>
        <dbReference type="EMBL" id="QPZ38564.1"/>
    </source>
</evidence>
<accession>A0ABX6YIC8</accession>
<dbReference type="InterPro" id="IPR036271">
    <property type="entry name" value="Tet_transcr_reg_TetR-rel_C_sf"/>
</dbReference>
<evidence type="ECO:0000256" key="1">
    <source>
        <dbReference type="ARBA" id="ARBA00023015"/>
    </source>
</evidence>
<name>A0ABX6YIC8_9MICO</name>
<dbReference type="EMBL" id="CP061169">
    <property type="protein sequence ID" value="QPZ38564.1"/>
    <property type="molecule type" value="Genomic_DNA"/>
</dbReference>
<dbReference type="SUPFAM" id="SSF48498">
    <property type="entry name" value="Tetracyclin repressor-like, C-terminal domain"/>
    <property type="match status" value="1"/>
</dbReference>
<dbReference type="InterPro" id="IPR001647">
    <property type="entry name" value="HTH_TetR"/>
</dbReference>
<feature type="region of interest" description="Disordered" evidence="5">
    <location>
        <begin position="1"/>
        <end position="27"/>
    </location>
</feature>
<sequence>MSAVRSHNAVPEPRDDSSGGNAQRALRADAEHNRERILVAARELVRRDGIDVPLATIARRAGVGVATLYRRFPTRNDLIAAVYAEQRQRCIDVLHASMRDPDAWRGLCSLISTVCSIQAVDQGFNGILATQLPDAIDAKHDDYLFALDSLDQLVSAAHAQRRLRLGVTGTDVLLIVLANSAVVGGDRRRSLAASRRLVAHLLAGIGAPETLVSLPTEDIVLDDLVRERLG</sequence>
<dbReference type="InterPro" id="IPR009057">
    <property type="entry name" value="Homeodomain-like_sf"/>
</dbReference>
<reference evidence="7 8" key="1">
    <citation type="submission" date="2020-12" db="EMBL/GenBank/DDBJ databases">
        <title>Microbacterium sp. HY060.</title>
        <authorList>
            <person name="Zhou J."/>
        </authorList>
    </citation>
    <scope>NUCLEOTIDE SEQUENCE [LARGE SCALE GENOMIC DNA]</scope>
    <source>
        <strain evidence="7 8">HY60</strain>
    </source>
</reference>
<dbReference type="PRINTS" id="PR00455">
    <property type="entry name" value="HTHTETR"/>
</dbReference>
<dbReference type="Proteomes" id="UP000662814">
    <property type="component" value="Chromosome"/>
</dbReference>